<dbReference type="PANTHER" id="PTHR30329:SF21">
    <property type="entry name" value="LIPOPROTEIN YIAD-RELATED"/>
    <property type="match status" value="1"/>
</dbReference>
<dbReference type="InterPro" id="IPR036737">
    <property type="entry name" value="OmpA-like_sf"/>
</dbReference>
<evidence type="ECO:0000259" key="7">
    <source>
        <dbReference type="PROSITE" id="PS51123"/>
    </source>
</evidence>
<organism evidence="8 9">
    <name type="scientific">Porphyromonas crevioricanis</name>
    <dbReference type="NCBI Taxonomy" id="393921"/>
    <lineage>
        <taxon>Bacteria</taxon>
        <taxon>Pseudomonadati</taxon>
        <taxon>Bacteroidota</taxon>
        <taxon>Bacteroidia</taxon>
        <taxon>Bacteroidales</taxon>
        <taxon>Porphyromonadaceae</taxon>
        <taxon>Porphyromonas</taxon>
    </lineage>
</organism>
<feature type="compositionally biased region" description="Polar residues" evidence="5">
    <location>
        <begin position="669"/>
        <end position="680"/>
    </location>
</feature>
<feature type="region of interest" description="Disordered" evidence="5">
    <location>
        <begin position="669"/>
        <end position="753"/>
    </location>
</feature>
<dbReference type="SUPFAM" id="SSF48452">
    <property type="entry name" value="TPR-like"/>
    <property type="match status" value="1"/>
</dbReference>
<feature type="signal peptide" evidence="6">
    <location>
        <begin position="1"/>
        <end position="21"/>
    </location>
</feature>
<dbReference type="AlphaFoldDB" id="A0A2X4PL48"/>
<evidence type="ECO:0000256" key="4">
    <source>
        <dbReference type="PROSITE-ProRule" id="PRU00473"/>
    </source>
</evidence>
<dbReference type="PRINTS" id="PR01021">
    <property type="entry name" value="OMPADOMAIN"/>
</dbReference>
<dbReference type="GO" id="GO:0009279">
    <property type="term" value="C:cell outer membrane"/>
    <property type="evidence" value="ECO:0007669"/>
    <property type="project" value="UniProtKB-SubCell"/>
</dbReference>
<dbReference type="PROSITE" id="PS51123">
    <property type="entry name" value="OMPA_2"/>
    <property type="match status" value="1"/>
</dbReference>
<evidence type="ECO:0000256" key="3">
    <source>
        <dbReference type="ARBA" id="ARBA00023237"/>
    </source>
</evidence>
<keyword evidence="6" id="KW-0732">Signal</keyword>
<feature type="domain" description="OmpA-like" evidence="7">
    <location>
        <begin position="518"/>
        <end position="662"/>
    </location>
</feature>
<keyword evidence="3" id="KW-0998">Cell outer membrane</keyword>
<dbReference type="InterPro" id="IPR006665">
    <property type="entry name" value="OmpA-like"/>
</dbReference>
<dbReference type="CDD" id="cd07185">
    <property type="entry name" value="OmpA_C-like"/>
    <property type="match status" value="1"/>
</dbReference>
<dbReference type="Gene3D" id="2.120.10.30">
    <property type="entry name" value="TolB, C-terminal domain"/>
    <property type="match status" value="1"/>
</dbReference>
<dbReference type="PROSITE" id="PS51257">
    <property type="entry name" value="PROKAR_LIPOPROTEIN"/>
    <property type="match status" value="1"/>
</dbReference>
<dbReference type="SUPFAM" id="SSF82171">
    <property type="entry name" value="DPP6 N-terminal domain-like"/>
    <property type="match status" value="1"/>
</dbReference>
<evidence type="ECO:0000313" key="9">
    <source>
        <dbReference type="Proteomes" id="UP000249300"/>
    </source>
</evidence>
<protein>
    <submittedName>
        <fullName evidence="8">Outer membrane protein II</fullName>
    </submittedName>
</protein>
<dbReference type="InterPro" id="IPR011990">
    <property type="entry name" value="TPR-like_helical_dom_sf"/>
</dbReference>
<dbReference type="Proteomes" id="UP000249300">
    <property type="component" value="Chromosome 1"/>
</dbReference>
<dbReference type="InterPro" id="IPR011659">
    <property type="entry name" value="WD40"/>
</dbReference>
<evidence type="ECO:0000256" key="5">
    <source>
        <dbReference type="SAM" id="MobiDB-lite"/>
    </source>
</evidence>
<dbReference type="RefSeq" id="WP_023939953.1">
    <property type="nucleotide sequence ID" value="NZ_LS483447.1"/>
</dbReference>
<dbReference type="Pfam" id="PF07676">
    <property type="entry name" value="PD40"/>
    <property type="match status" value="3"/>
</dbReference>
<dbReference type="SUPFAM" id="SSF103088">
    <property type="entry name" value="OmpA-like"/>
    <property type="match status" value="1"/>
</dbReference>
<dbReference type="KEGG" id="pcre:NCTC12858_00326"/>
<evidence type="ECO:0000313" key="8">
    <source>
        <dbReference type="EMBL" id="SQH72503.1"/>
    </source>
</evidence>
<dbReference type="InterPro" id="IPR050330">
    <property type="entry name" value="Bact_OuterMem_StrucFunc"/>
</dbReference>
<dbReference type="SUPFAM" id="SSF49464">
    <property type="entry name" value="Carboxypeptidase regulatory domain-like"/>
    <property type="match status" value="1"/>
</dbReference>
<evidence type="ECO:0000256" key="6">
    <source>
        <dbReference type="SAM" id="SignalP"/>
    </source>
</evidence>
<dbReference type="Gene3D" id="1.25.40.10">
    <property type="entry name" value="Tetratricopeptide repeat domain"/>
    <property type="match status" value="1"/>
</dbReference>
<comment type="subcellular location">
    <subcellularLocation>
        <location evidence="1">Cell outer membrane</location>
    </subcellularLocation>
</comment>
<gene>
    <name evidence="8" type="primary">ompA</name>
    <name evidence="8" type="ORF">NCTC12858_00326</name>
</gene>
<evidence type="ECO:0000256" key="2">
    <source>
        <dbReference type="ARBA" id="ARBA00023136"/>
    </source>
</evidence>
<evidence type="ECO:0000256" key="1">
    <source>
        <dbReference type="ARBA" id="ARBA00004442"/>
    </source>
</evidence>
<dbReference type="InterPro" id="IPR008969">
    <property type="entry name" value="CarboxyPept-like_regulatory"/>
</dbReference>
<dbReference type="InterPro" id="IPR006664">
    <property type="entry name" value="OMP_bac"/>
</dbReference>
<dbReference type="InterPro" id="IPR011042">
    <property type="entry name" value="6-blade_b-propeller_TolB-like"/>
</dbReference>
<dbReference type="EMBL" id="LS483447">
    <property type="protein sequence ID" value="SQH72503.1"/>
    <property type="molecule type" value="Genomic_DNA"/>
</dbReference>
<keyword evidence="2 4" id="KW-0472">Membrane</keyword>
<accession>A0A2X4PL48</accession>
<feature type="chain" id="PRO_5016023663" evidence="6">
    <location>
        <begin position="22"/>
        <end position="753"/>
    </location>
</feature>
<reference evidence="8 9" key="1">
    <citation type="submission" date="2018-06" db="EMBL/GenBank/DDBJ databases">
        <authorList>
            <consortium name="Pathogen Informatics"/>
            <person name="Doyle S."/>
        </authorList>
    </citation>
    <scope>NUCLEOTIDE SEQUENCE [LARGE SCALE GENOMIC DNA]</scope>
    <source>
        <strain evidence="8 9">NCTC12858</strain>
    </source>
</reference>
<dbReference type="Gene3D" id="2.60.40.1120">
    <property type="entry name" value="Carboxypeptidase-like, regulatory domain"/>
    <property type="match status" value="1"/>
</dbReference>
<keyword evidence="9" id="KW-1185">Reference proteome</keyword>
<feature type="compositionally biased region" description="Basic and acidic residues" evidence="5">
    <location>
        <begin position="682"/>
        <end position="737"/>
    </location>
</feature>
<proteinExistence type="predicted"/>
<name>A0A2X4PL48_9PORP</name>
<dbReference type="PANTHER" id="PTHR30329">
    <property type="entry name" value="STATOR ELEMENT OF FLAGELLAR MOTOR COMPLEX"/>
    <property type="match status" value="1"/>
</dbReference>
<feature type="region of interest" description="Disordered" evidence="5">
    <location>
        <begin position="211"/>
        <end position="233"/>
    </location>
</feature>
<dbReference type="Pfam" id="PF00691">
    <property type="entry name" value="OmpA"/>
    <property type="match status" value="1"/>
</dbReference>
<dbReference type="Gene3D" id="3.30.1330.60">
    <property type="entry name" value="OmpA-like domain"/>
    <property type="match status" value="1"/>
</dbReference>
<sequence>MKKLYHICCCLLLLASVLSCKSIKIGDAEKAEHNGEYHKAANYYNILYKRTRKDKREQRAYLAWHAAENYSRLGQMNKALSSYQSALRYRYPDSLLYLRIANSFHGLGRYKDAQKYYAQFALAHPQDPRRILGEEGCRIATSGQKTAIYSIRKSPLLNSPRGDFSATYAPDGSAIYFSSSRSKDPSISPSDITGLNPNNIYYTKRDNKGKYSKADSLPGGVNTDQDEGTPALSSDGKTLYYTYAEQNELYSRTAKIYSSKASGDGGWSSGTAVELWSDSLRMAAHPAPSPDGKWLYFVSEGGSSRGGKDLYRAAITQEGFGFPENLGTDINTIGDELFPYMATDSTLYFASNGHPGLGGLDIFCATLDSVGHWDVTHLAPPINSSADDFGFVFDPTERSSDDPIAESGLFSSTRNDALARPHLYEFYRPAIRLYIEGYVYDREGEPIPQAELRIVGDKGPVGKGLVYTKDDGSYRIAVEGASEYVMLAGASSFLNRYARIQTDTARQDEVYYVDFYLASRLTPEALKDIFYDFDKASLRPESKKSLDELIEILNDNPDISIRLTSHADRKGSDAYNLDLSDRRAKSVCDYLVSKGIDSTRLYPIGCGKQRPRSISKGLAKTYDFLPEGTILTDSLIQSLSSDRQQIADQLNRRTEFSVIPAAELVKMKQQTGAAKQQALQPTKEKNATEEKPDEGRTNNREIKEATTEHQKDNREFESGEEAAGKEKTERTLNETDKLPSSVPQDSTESAKRT</sequence>